<evidence type="ECO:0000256" key="7">
    <source>
        <dbReference type="PIRSR" id="PIRSR601765-1"/>
    </source>
</evidence>
<evidence type="ECO:0000256" key="8">
    <source>
        <dbReference type="RuleBase" id="RU003956"/>
    </source>
</evidence>
<dbReference type="InterPro" id="IPR036874">
    <property type="entry name" value="Carbonic_anhydrase_sf"/>
</dbReference>
<evidence type="ECO:0000256" key="3">
    <source>
        <dbReference type="ARBA" id="ARBA00022799"/>
    </source>
</evidence>
<feature type="binding site" evidence="7">
    <location>
        <position position="182"/>
    </location>
    <ligand>
        <name>Zn(2+)</name>
        <dbReference type="ChEBI" id="CHEBI:29105"/>
    </ligand>
</feature>
<comment type="similarity">
    <text evidence="1 8">Belongs to the beta-class carbonic anhydrase family.</text>
</comment>
<dbReference type="PANTHER" id="PTHR11002">
    <property type="entry name" value="CARBONIC ANHYDRASE"/>
    <property type="match status" value="1"/>
</dbReference>
<dbReference type="AlphaFoldDB" id="A0A1U8HKP7"/>
<dbReference type="EC" id="4.2.1.1" evidence="2 8"/>
<keyword evidence="9" id="KW-1185">Reference proteome</keyword>
<dbReference type="Pfam" id="PF00484">
    <property type="entry name" value="Pro_CA"/>
    <property type="match status" value="1"/>
</dbReference>
<name>A0A1U8HKP7_GOSHI</name>
<protein>
    <recommendedName>
        <fullName evidence="2 8">Carbonic anhydrase</fullName>
        <ecNumber evidence="2 8">4.2.1.1</ecNumber>
    </recommendedName>
    <alternativeName>
        <fullName evidence="8">Carbonate dehydratase</fullName>
    </alternativeName>
</protein>
<dbReference type="InterPro" id="IPR015892">
    <property type="entry name" value="Carbonic_anhydrase_CS"/>
</dbReference>
<dbReference type="GO" id="GO:0008270">
    <property type="term" value="F:zinc ion binding"/>
    <property type="evidence" value="ECO:0007669"/>
    <property type="project" value="UniProtKB-UniRule"/>
</dbReference>
<comment type="cofactor">
    <cofactor evidence="7">
        <name>Zn(2+)</name>
        <dbReference type="ChEBI" id="CHEBI:29105"/>
    </cofactor>
    <text evidence="7">Binds 1 zinc ion per subunit.</text>
</comment>
<evidence type="ECO:0000256" key="1">
    <source>
        <dbReference type="ARBA" id="ARBA00006217"/>
    </source>
</evidence>
<keyword evidence="7" id="KW-0479">Metal-binding</keyword>
<evidence type="ECO:0000313" key="10">
    <source>
        <dbReference type="RefSeq" id="XP_016666630.1"/>
    </source>
</evidence>
<dbReference type="InterPro" id="IPR001765">
    <property type="entry name" value="Carbonic_anhydrase"/>
</dbReference>
<gene>
    <name evidence="10" type="primary">LOC107887010</name>
</gene>
<keyword evidence="5 8" id="KW-0456">Lyase</keyword>
<reference evidence="10" key="2">
    <citation type="submission" date="2025-08" db="UniProtKB">
        <authorList>
            <consortium name="RefSeq"/>
        </authorList>
    </citation>
    <scope>IDENTIFICATION</scope>
</reference>
<comment type="function">
    <text evidence="8">Reversible hydration of carbon dioxide.</text>
</comment>
<organism evidence="9 10">
    <name type="scientific">Gossypium hirsutum</name>
    <name type="common">Upland cotton</name>
    <name type="synonym">Gossypium mexicanum</name>
    <dbReference type="NCBI Taxonomy" id="3635"/>
    <lineage>
        <taxon>Eukaryota</taxon>
        <taxon>Viridiplantae</taxon>
        <taxon>Streptophyta</taxon>
        <taxon>Embryophyta</taxon>
        <taxon>Tracheophyta</taxon>
        <taxon>Spermatophyta</taxon>
        <taxon>Magnoliopsida</taxon>
        <taxon>eudicotyledons</taxon>
        <taxon>Gunneridae</taxon>
        <taxon>Pentapetalae</taxon>
        <taxon>rosids</taxon>
        <taxon>malvids</taxon>
        <taxon>Malvales</taxon>
        <taxon>Malvaceae</taxon>
        <taxon>Malvoideae</taxon>
        <taxon>Gossypium</taxon>
    </lineage>
</organism>
<evidence type="ECO:0000256" key="5">
    <source>
        <dbReference type="ARBA" id="ARBA00023239"/>
    </source>
</evidence>
<dbReference type="GO" id="GO:0015976">
    <property type="term" value="P:carbon utilization"/>
    <property type="evidence" value="ECO:0007669"/>
    <property type="project" value="InterPro"/>
</dbReference>
<evidence type="ECO:0000256" key="6">
    <source>
        <dbReference type="ARBA" id="ARBA00048348"/>
    </source>
</evidence>
<dbReference type="GO" id="GO:0004089">
    <property type="term" value="F:carbonate dehydratase activity"/>
    <property type="evidence" value="ECO:0007669"/>
    <property type="project" value="UniProtKB-UniRule"/>
</dbReference>
<dbReference type="PROSITE" id="PS00705">
    <property type="entry name" value="PROK_CO2_ANHYDRASE_2"/>
    <property type="match status" value="1"/>
</dbReference>
<dbReference type="Proteomes" id="UP000818029">
    <property type="component" value="Chromosome A03"/>
</dbReference>
<dbReference type="PANTHER" id="PTHR11002:SF12">
    <property type="entry name" value="CARBONIC ANHYDRASE"/>
    <property type="match status" value="1"/>
</dbReference>
<feature type="binding site" evidence="7">
    <location>
        <position position="122"/>
    </location>
    <ligand>
        <name>Zn(2+)</name>
        <dbReference type="ChEBI" id="CHEBI:29105"/>
    </ligand>
</feature>
<dbReference type="Gene3D" id="3.40.1050.10">
    <property type="entry name" value="Carbonic anhydrase"/>
    <property type="match status" value="1"/>
</dbReference>
<keyword evidence="3" id="KW-0702">S-nitrosylation</keyword>
<proteinExistence type="inferred from homology"/>
<evidence type="ECO:0000256" key="2">
    <source>
        <dbReference type="ARBA" id="ARBA00012925"/>
    </source>
</evidence>
<dbReference type="SUPFAM" id="SSF53056">
    <property type="entry name" value="beta-carbonic anhydrase, cab"/>
    <property type="match status" value="1"/>
</dbReference>
<reference evidence="9" key="1">
    <citation type="journal article" date="2020" name="Nat. Genet.">
        <title>Genomic diversifications of five Gossypium allopolyploid species and their impact on cotton improvement.</title>
        <authorList>
            <person name="Chen Z.J."/>
            <person name="Sreedasyam A."/>
            <person name="Ando A."/>
            <person name="Song Q."/>
            <person name="De Santiago L.M."/>
            <person name="Hulse-Kemp A.M."/>
            <person name="Ding M."/>
            <person name="Ye W."/>
            <person name="Kirkbride R.C."/>
            <person name="Jenkins J."/>
            <person name="Plott C."/>
            <person name="Lovell J."/>
            <person name="Lin Y.M."/>
            <person name="Vaughn R."/>
            <person name="Liu B."/>
            <person name="Simpson S."/>
            <person name="Scheffler B.E."/>
            <person name="Wen L."/>
            <person name="Saski C.A."/>
            <person name="Grover C.E."/>
            <person name="Hu G."/>
            <person name="Conover J.L."/>
            <person name="Carlson J.W."/>
            <person name="Shu S."/>
            <person name="Boston L.B."/>
            <person name="Williams M."/>
            <person name="Peterson D.G."/>
            <person name="McGee K."/>
            <person name="Jones D.C."/>
            <person name="Wendel J.F."/>
            <person name="Stelly D.M."/>
            <person name="Grimwood J."/>
            <person name="Schmutz J."/>
        </authorList>
    </citation>
    <scope>NUCLEOTIDE SEQUENCE [LARGE SCALE GENOMIC DNA]</scope>
    <source>
        <strain evidence="9">cv. TM-1</strain>
    </source>
</reference>
<evidence type="ECO:0000313" key="9">
    <source>
        <dbReference type="Proteomes" id="UP000818029"/>
    </source>
</evidence>
<evidence type="ECO:0000256" key="4">
    <source>
        <dbReference type="ARBA" id="ARBA00022833"/>
    </source>
</evidence>
<dbReference type="RefSeq" id="XP_016666630.1">
    <property type="nucleotide sequence ID" value="XM_016811141.2"/>
</dbReference>
<feature type="binding site" evidence="7">
    <location>
        <position position="120"/>
    </location>
    <ligand>
        <name>Zn(2+)</name>
        <dbReference type="ChEBI" id="CHEBI:29105"/>
    </ligand>
</feature>
<accession>A0A1U8HKP7</accession>
<feature type="binding site" evidence="7">
    <location>
        <position position="179"/>
    </location>
    <ligand>
        <name>Zn(2+)</name>
        <dbReference type="ChEBI" id="CHEBI:29105"/>
    </ligand>
</feature>
<dbReference type="GeneID" id="107887010"/>
<dbReference type="PROSITE" id="PS00704">
    <property type="entry name" value="PROK_CO2_ANHYDRASE_1"/>
    <property type="match status" value="1"/>
</dbReference>
<comment type="catalytic activity">
    <reaction evidence="6 8">
        <text>hydrogencarbonate + H(+) = CO2 + H2O</text>
        <dbReference type="Rhea" id="RHEA:10748"/>
        <dbReference type="ChEBI" id="CHEBI:15377"/>
        <dbReference type="ChEBI" id="CHEBI:15378"/>
        <dbReference type="ChEBI" id="CHEBI:16526"/>
        <dbReference type="ChEBI" id="CHEBI:17544"/>
        <dbReference type="EC" id="4.2.1.1"/>
    </reaction>
</comment>
<sequence>MAALQPTSLSKHPLSSGTPTQIFGSKVQSGDFLPTQFRFWTSFRSNTGVKLKASAEPPALTWELKGDEQNGIMEMESGCDLFGKLKNGFLSFKSHKYMENLERYQALAKGQAPKFMVIACADSRVCPSTILGFEPGEAFMVRNVANMVPTYESGPSETNAALEFAVNSLEVENVFIIGHSCCGGIRALMSMQDKAESR</sequence>
<dbReference type="SMART" id="SM00947">
    <property type="entry name" value="Pro_CA"/>
    <property type="match status" value="1"/>
</dbReference>
<keyword evidence="4 7" id="KW-0862">Zinc</keyword>